<dbReference type="RefSeq" id="XP_022303273.1">
    <property type="nucleotide sequence ID" value="XM_022447565.1"/>
</dbReference>
<dbReference type="AlphaFoldDB" id="A0A8B8BJ20"/>
<dbReference type="InterPro" id="IPR035234">
    <property type="entry name" value="IgGFc-bd_N"/>
</dbReference>
<keyword evidence="2" id="KW-1185">Reference proteome</keyword>
<dbReference type="PANTHER" id="PTHR46534">
    <property type="entry name" value="IGGFC_BINDING DOMAIN-CONTAINING PROTEIN"/>
    <property type="match status" value="1"/>
</dbReference>
<gene>
    <name evidence="3" type="primary">LOC111110904</name>
</gene>
<dbReference type="PANTHER" id="PTHR46534:SF1">
    <property type="entry name" value="IGGFC-BINDING PROTEIN N-TERMINAL DOMAIN-CONTAINING PROTEIN"/>
    <property type="match status" value="1"/>
</dbReference>
<reference evidence="3" key="1">
    <citation type="submission" date="2025-08" db="UniProtKB">
        <authorList>
            <consortium name="RefSeq"/>
        </authorList>
    </citation>
    <scope>IDENTIFICATION</scope>
    <source>
        <tissue evidence="3">Whole sample</tissue>
    </source>
</reference>
<evidence type="ECO:0000313" key="3">
    <source>
        <dbReference type="RefSeq" id="XP_022303273.1"/>
    </source>
</evidence>
<accession>A0A8B8BJ20</accession>
<protein>
    <submittedName>
        <fullName evidence="3">IgGFc-binding protein-like</fullName>
    </submittedName>
</protein>
<dbReference type="Pfam" id="PF17517">
    <property type="entry name" value="IgGFc_binding"/>
    <property type="match status" value="1"/>
</dbReference>
<dbReference type="Proteomes" id="UP000694844">
    <property type="component" value="Chromosome 9"/>
</dbReference>
<dbReference type="OrthoDB" id="6161064at2759"/>
<feature type="domain" description="IgGFc-binding protein N-terminal" evidence="1">
    <location>
        <begin position="195"/>
        <end position="490"/>
    </location>
</feature>
<name>A0A8B8BJ20_CRAVI</name>
<organism evidence="2 3">
    <name type="scientific">Crassostrea virginica</name>
    <name type="common">Eastern oyster</name>
    <dbReference type="NCBI Taxonomy" id="6565"/>
    <lineage>
        <taxon>Eukaryota</taxon>
        <taxon>Metazoa</taxon>
        <taxon>Spiralia</taxon>
        <taxon>Lophotrochozoa</taxon>
        <taxon>Mollusca</taxon>
        <taxon>Bivalvia</taxon>
        <taxon>Autobranchia</taxon>
        <taxon>Pteriomorphia</taxon>
        <taxon>Ostreida</taxon>
        <taxon>Ostreoidea</taxon>
        <taxon>Ostreidae</taxon>
        <taxon>Crassostrea</taxon>
    </lineage>
</organism>
<dbReference type="GeneID" id="111110904"/>
<evidence type="ECO:0000259" key="1">
    <source>
        <dbReference type="Pfam" id="PF17517"/>
    </source>
</evidence>
<proteinExistence type="predicted"/>
<sequence length="506" mass="56716">MLCDKIRVCETNQECYLQKEIEFGEVFYATSCINKRACTSSLQIFGKRRSVHCSHCCQRDLCNNNCGASFSSTAIPTQTILTGSTTEPVNTGSQGEEFLILFMGNFQEARESENAFILSNLENGSSVEITSSPHLEHAIRSNVDNVVNFTSYINIPFPFNLTCQYFLKETKAVLIKSSELSTVIIFDSFRMTTNDGTLIIPTRKLSTEYLVSSTASRDSNDRSQFAVGSLHSKTDVQIKFNISNNATLTLFGKNYYTGETCSISLEKFETRQIGRDSDLSGTFVTANKPFALFSGNRCKHFPDSTCSHMMSQIPPVREYDNEYIIPGFFKIRKTLSQVISPVRNIVNITKGTDITTLVLQAHEYYNFEISPNLTSIVKADHPVQVTGFAMGSHKYGPYMTVIPGIRHYLDYYKIIVPENYTDNYLCVIVLRQSLGNLRINNFSVNNFTTVFHSEARSSGKTYTIRILSVSHGVYVLKTTDQVGFGLLVYGHRLGDGYGYAGNFVLP</sequence>
<evidence type="ECO:0000313" key="2">
    <source>
        <dbReference type="Proteomes" id="UP000694844"/>
    </source>
</evidence>
<dbReference type="KEGG" id="cvn:111110904"/>